<evidence type="ECO:0000256" key="2">
    <source>
        <dbReference type="ARBA" id="ARBA00008467"/>
    </source>
</evidence>
<evidence type="ECO:0000256" key="13">
    <source>
        <dbReference type="ARBA" id="ARBA00041620"/>
    </source>
</evidence>
<dbReference type="InterPro" id="IPR014031">
    <property type="entry name" value="Ketoacyl_synth_C"/>
</dbReference>
<dbReference type="RefSeq" id="WP_144309780.1">
    <property type="nucleotide sequence ID" value="NZ_VMNK01000009.1"/>
</dbReference>
<evidence type="ECO:0000313" key="20">
    <source>
        <dbReference type="Proteomes" id="UP000319502"/>
    </source>
</evidence>
<dbReference type="SUPFAM" id="SSF53901">
    <property type="entry name" value="Thiolase-like"/>
    <property type="match status" value="2"/>
</dbReference>
<evidence type="ECO:0000256" key="14">
    <source>
        <dbReference type="ARBA" id="ARBA00042143"/>
    </source>
</evidence>
<keyword evidence="5" id="KW-0963">Cytoplasm</keyword>
<keyword evidence="9" id="KW-0443">Lipid metabolism</keyword>
<dbReference type="Pfam" id="PF00109">
    <property type="entry name" value="ketoacyl-synt"/>
    <property type="match status" value="1"/>
</dbReference>
<accession>A0A557QT55</accession>
<dbReference type="GO" id="GO:0005829">
    <property type="term" value="C:cytosol"/>
    <property type="evidence" value="ECO:0007669"/>
    <property type="project" value="TreeGrafter"/>
</dbReference>
<evidence type="ECO:0000256" key="12">
    <source>
        <dbReference type="ARBA" id="ARBA00039450"/>
    </source>
</evidence>
<keyword evidence="20" id="KW-1185">Reference proteome</keyword>
<keyword evidence="11 19" id="KW-0012">Acyltransferase</keyword>
<evidence type="ECO:0000256" key="1">
    <source>
        <dbReference type="ARBA" id="ARBA00004496"/>
    </source>
</evidence>
<evidence type="ECO:0000256" key="15">
    <source>
        <dbReference type="ARBA" id="ARBA00048121"/>
    </source>
</evidence>
<proteinExistence type="inferred from homology"/>
<dbReference type="FunFam" id="3.40.47.10:FF:000018">
    <property type="entry name" value="3-oxoacyl-[acyl-carrier-protein] synthase 2"/>
    <property type="match status" value="1"/>
</dbReference>
<dbReference type="CDD" id="cd00834">
    <property type="entry name" value="KAS_I_II"/>
    <property type="match status" value="1"/>
</dbReference>
<evidence type="ECO:0000256" key="4">
    <source>
        <dbReference type="ARBA" id="ARBA00013191"/>
    </source>
</evidence>
<comment type="catalytic activity">
    <reaction evidence="16">
        <text>a fatty acyl-[ACP] + malonyl-[ACP] + H(+) = a 3-oxoacyl-[ACP] + holo-[ACP] + CO2</text>
        <dbReference type="Rhea" id="RHEA:22836"/>
        <dbReference type="Rhea" id="RHEA-COMP:9623"/>
        <dbReference type="Rhea" id="RHEA-COMP:9685"/>
        <dbReference type="Rhea" id="RHEA-COMP:9916"/>
        <dbReference type="Rhea" id="RHEA-COMP:14125"/>
        <dbReference type="ChEBI" id="CHEBI:15378"/>
        <dbReference type="ChEBI" id="CHEBI:16526"/>
        <dbReference type="ChEBI" id="CHEBI:64479"/>
        <dbReference type="ChEBI" id="CHEBI:78449"/>
        <dbReference type="ChEBI" id="CHEBI:78776"/>
        <dbReference type="ChEBI" id="CHEBI:138651"/>
        <dbReference type="EC" id="2.3.1.41"/>
    </reaction>
    <physiologicalReaction direction="left-to-right" evidence="16">
        <dbReference type="Rhea" id="RHEA:22837"/>
    </physiologicalReaction>
</comment>
<name>A0A557QT55_9RHOO</name>
<keyword evidence="10" id="KW-0275">Fatty acid biosynthesis</keyword>
<protein>
    <recommendedName>
        <fullName evidence="12">3-oxoacyl-[acyl-carrier-protein] synthase 1</fullName>
        <ecNumber evidence="4">2.3.1.41</ecNumber>
    </recommendedName>
    <alternativeName>
        <fullName evidence="13">3-oxoacyl-[acyl-carrier-protein] synthase I</fullName>
    </alternativeName>
    <alternativeName>
        <fullName evidence="14">Beta-ketoacyl-ACP synthase I</fullName>
    </alternativeName>
</protein>
<dbReference type="InterPro" id="IPR018201">
    <property type="entry name" value="Ketoacyl_synth_AS"/>
</dbReference>
<comment type="subcellular location">
    <subcellularLocation>
        <location evidence="1">Cytoplasm</location>
    </subcellularLocation>
</comment>
<dbReference type="InterPro" id="IPR000794">
    <property type="entry name" value="Beta-ketoacyl_synthase"/>
</dbReference>
<comment type="similarity">
    <text evidence="2 17">Belongs to the thiolase-like superfamily. Beta-ketoacyl-ACP synthases family.</text>
</comment>
<dbReference type="OrthoDB" id="9808669at2"/>
<evidence type="ECO:0000256" key="10">
    <source>
        <dbReference type="ARBA" id="ARBA00023160"/>
    </source>
</evidence>
<dbReference type="InterPro" id="IPR020841">
    <property type="entry name" value="PKS_Beta-ketoAc_synthase_dom"/>
</dbReference>
<keyword evidence="8" id="KW-0276">Fatty acid metabolism</keyword>
<dbReference type="GO" id="GO:0006633">
    <property type="term" value="P:fatty acid biosynthetic process"/>
    <property type="evidence" value="ECO:0007669"/>
    <property type="project" value="UniProtKB-KW"/>
</dbReference>
<sequence length="412" mass="42999">MTSTTSRSDRRVVVTGMGAISCIGNTLDDIAYALRNQIAGIRHVPQYAELSLKSQVAGIPDLTSEPAIPRKIGRYMGDAAIYAYHSLNKALDDAQLPLSAVRHPRTGLIVGSGIGSGFHHLAGIDILRERGADKVPPYLVPRVMGSTTSACLSTAFGIQGVSFSITSACATSAHCIGQAAQLIQSGKQDVVFAGGSEEVCWTSTALFDAMGALSSSSNHHPEKASRPYAVSRDGFVIAGGGGMLVLESLTHAAARGARIYGEIIGIGATSDGMDMVSPHPAGAARAMRQALDEANTSIVDYINTHATSTPNGDLSEVKALQEVFGPALPAFSSTKGMTGHPIAAAAVHEAIYCLLMLDQSFIVGSALHAPLDPALEQNMSLVTSCIERRIGTVMSNSFGFGGTNASLIFRRV</sequence>
<dbReference type="PROSITE" id="PS00606">
    <property type="entry name" value="KS3_1"/>
    <property type="match status" value="1"/>
</dbReference>
<evidence type="ECO:0000256" key="8">
    <source>
        <dbReference type="ARBA" id="ARBA00022832"/>
    </source>
</evidence>
<dbReference type="EC" id="2.3.1.41" evidence="4"/>
<gene>
    <name evidence="19" type="ORF">FHP91_11730</name>
</gene>
<dbReference type="PROSITE" id="PS52004">
    <property type="entry name" value="KS3_2"/>
    <property type="match status" value="1"/>
</dbReference>
<keyword evidence="6" id="KW-0444">Lipid biosynthesis</keyword>
<comment type="caution">
    <text evidence="19">The sequence shown here is derived from an EMBL/GenBank/DDBJ whole genome shotgun (WGS) entry which is preliminary data.</text>
</comment>
<evidence type="ECO:0000256" key="11">
    <source>
        <dbReference type="ARBA" id="ARBA00023315"/>
    </source>
</evidence>
<comment type="catalytic activity">
    <reaction evidence="15">
        <text>(3Z)-decenoyl-[ACP] + malonyl-[ACP] + H(+) = 3-oxo-(5Z)-dodecenoyl-[ACP] + holo-[ACP] + CO2</text>
        <dbReference type="Rhea" id="RHEA:54940"/>
        <dbReference type="Rhea" id="RHEA-COMP:9623"/>
        <dbReference type="Rhea" id="RHEA-COMP:9685"/>
        <dbReference type="Rhea" id="RHEA-COMP:9927"/>
        <dbReference type="Rhea" id="RHEA-COMP:14042"/>
        <dbReference type="ChEBI" id="CHEBI:15378"/>
        <dbReference type="ChEBI" id="CHEBI:16526"/>
        <dbReference type="ChEBI" id="CHEBI:64479"/>
        <dbReference type="ChEBI" id="CHEBI:78449"/>
        <dbReference type="ChEBI" id="CHEBI:78798"/>
        <dbReference type="ChEBI" id="CHEBI:138410"/>
    </reaction>
    <physiologicalReaction direction="left-to-right" evidence="15">
        <dbReference type="Rhea" id="RHEA:54941"/>
    </physiologicalReaction>
</comment>
<evidence type="ECO:0000313" key="19">
    <source>
        <dbReference type="EMBL" id="TVO56103.1"/>
    </source>
</evidence>
<evidence type="ECO:0000256" key="16">
    <source>
        <dbReference type="ARBA" id="ARBA00048506"/>
    </source>
</evidence>
<keyword evidence="7 17" id="KW-0808">Transferase</keyword>
<dbReference type="GO" id="GO:0004315">
    <property type="term" value="F:3-oxoacyl-[acyl-carrier-protein] synthase activity"/>
    <property type="evidence" value="ECO:0007669"/>
    <property type="project" value="UniProtKB-EC"/>
</dbReference>
<dbReference type="SMART" id="SM00825">
    <property type="entry name" value="PKS_KS"/>
    <property type="match status" value="1"/>
</dbReference>
<dbReference type="PANTHER" id="PTHR11712">
    <property type="entry name" value="POLYKETIDE SYNTHASE-RELATED"/>
    <property type="match status" value="1"/>
</dbReference>
<evidence type="ECO:0000256" key="6">
    <source>
        <dbReference type="ARBA" id="ARBA00022516"/>
    </source>
</evidence>
<evidence type="ECO:0000256" key="3">
    <source>
        <dbReference type="ARBA" id="ARBA00011738"/>
    </source>
</evidence>
<evidence type="ECO:0000256" key="17">
    <source>
        <dbReference type="RuleBase" id="RU003694"/>
    </source>
</evidence>
<comment type="subunit">
    <text evidence="3">Homodimer.</text>
</comment>
<organism evidence="19 20">
    <name type="scientific">Denitromonas halophila</name>
    <dbReference type="NCBI Taxonomy" id="1629404"/>
    <lineage>
        <taxon>Bacteria</taxon>
        <taxon>Pseudomonadati</taxon>
        <taxon>Pseudomonadota</taxon>
        <taxon>Betaproteobacteria</taxon>
        <taxon>Rhodocyclales</taxon>
        <taxon>Zoogloeaceae</taxon>
        <taxon>Denitromonas</taxon>
    </lineage>
</organism>
<reference evidence="19 20" key="1">
    <citation type="submission" date="2019-07" db="EMBL/GenBank/DDBJ databases">
        <title>The pathways for chlorine oxyanion respiration interact through the shared metabolite chlorate.</title>
        <authorList>
            <person name="Barnum T.P."/>
            <person name="Cheng Y."/>
            <person name="Hill K.A."/>
            <person name="Lucas L.N."/>
            <person name="Carlson H.K."/>
            <person name="Coates J.D."/>
        </authorList>
    </citation>
    <scope>NUCLEOTIDE SEQUENCE [LARGE SCALE GENOMIC DNA]</scope>
    <source>
        <strain evidence="19 20">SFB-3</strain>
    </source>
</reference>
<feature type="domain" description="Ketosynthase family 3 (KS3)" evidence="18">
    <location>
        <begin position="9"/>
        <end position="411"/>
    </location>
</feature>
<dbReference type="Pfam" id="PF02801">
    <property type="entry name" value="Ketoacyl-synt_C"/>
    <property type="match status" value="1"/>
</dbReference>
<evidence type="ECO:0000256" key="5">
    <source>
        <dbReference type="ARBA" id="ARBA00022490"/>
    </source>
</evidence>
<dbReference type="EMBL" id="VMNK01000009">
    <property type="protein sequence ID" value="TVO56103.1"/>
    <property type="molecule type" value="Genomic_DNA"/>
</dbReference>
<evidence type="ECO:0000256" key="9">
    <source>
        <dbReference type="ARBA" id="ARBA00023098"/>
    </source>
</evidence>
<dbReference type="PROSITE" id="PS51257">
    <property type="entry name" value="PROKAR_LIPOPROTEIN"/>
    <property type="match status" value="1"/>
</dbReference>
<evidence type="ECO:0000256" key="7">
    <source>
        <dbReference type="ARBA" id="ARBA00022679"/>
    </source>
</evidence>
<dbReference type="InterPro" id="IPR016039">
    <property type="entry name" value="Thiolase-like"/>
</dbReference>
<evidence type="ECO:0000259" key="18">
    <source>
        <dbReference type="PROSITE" id="PS52004"/>
    </source>
</evidence>
<dbReference type="InterPro" id="IPR014030">
    <property type="entry name" value="Ketoacyl_synth_N"/>
</dbReference>
<dbReference type="AlphaFoldDB" id="A0A557QT55"/>
<dbReference type="Proteomes" id="UP000319502">
    <property type="component" value="Unassembled WGS sequence"/>
</dbReference>
<dbReference type="Gene3D" id="3.40.47.10">
    <property type="match status" value="2"/>
</dbReference>
<dbReference type="PANTHER" id="PTHR11712:SF306">
    <property type="entry name" value="3-OXOACYL-[ACYL-CARRIER-PROTEIN] SYNTHASE 1"/>
    <property type="match status" value="1"/>
</dbReference>